<dbReference type="EMBL" id="ABOX02000025">
    <property type="protein sequence ID" value="EEF59680.1"/>
    <property type="molecule type" value="Genomic_DNA"/>
</dbReference>
<dbReference type="GO" id="GO:0009254">
    <property type="term" value="P:peptidoglycan turnover"/>
    <property type="evidence" value="ECO:0007669"/>
    <property type="project" value="TreeGrafter"/>
</dbReference>
<dbReference type="PANTHER" id="PTHR30417">
    <property type="entry name" value="N-ACETYLMURAMOYL-L-ALANINE AMIDASE AMID"/>
    <property type="match status" value="1"/>
</dbReference>
<dbReference type="InterPro" id="IPR051206">
    <property type="entry name" value="NAMLAA_amidase_2"/>
</dbReference>
<dbReference type="STRING" id="320771.Cflav_PD2669"/>
<organism evidence="7 8">
    <name type="scientific">Pedosphaera parvula (strain Ellin514)</name>
    <dbReference type="NCBI Taxonomy" id="320771"/>
    <lineage>
        <taxon>Bacteria</taxon>
        <taxon>Pseudomonadati</taxon>
        <taxon>Verrucomicrobiota</taxon>
        <taxon>Pedosphaerae</taxon>
        <taxon>Pedosphaerales</taxon>
        <taxon>Pedosphaeraceae</taxon>
        <taxon>Pedosphaera</taxon>
    </lineage>
</organism>
<dbReference type="SUPFAM" id="SSF49899">
    <property type="entry name" value="Concanavalin A-like lectins/glucanases"/>
    <property type="match status" value="1"/>
</dbReference>
<dbReference type="Pfam" id="PF13385">
    <property type="entry name" value="Laminin_G_3"/>
    <property type="match status" value="1"/>
</dbReference>
<keyword evidence="5" id="KW-0732">Signal</keyword>
<feature type="domain" description="Ig-like" evidence="6">
    <location>
        <begin position="229"/>
        <end position="309"/>
    </location>
</feature>
<dbReference type="EC" id="3.5.1.28" evidence="2"/>
<dbReference type="InterPro" id="IPR002502">
    <property type="entry name" value="Amidase_domain"/>
</dbReference>
<sequence length="594" mass="63593" precursor="true">MKDWKPSLMQLPSAKFSAAAILGFLGSAAFTAHAQPDYAPAIWKQAYAGHWYTSGHGHQFCVIHDMEGYYLTTISYIQGGGGPQSVSINYCVNGLKNGSDSSGHVENNPSDSPAGEITQMVREQYYAYHVGCWNLWMFGTEHEGFVNNPAWYTEAMYRASADLQRHLCDNYGIPKDRNHIIAHGEWQNASWKTYMATNYASIDTTCNTHTDPGVYWNWSHFMQLITNGPSITAQPANISIAAGSNATFSVVAGGPGPFHYQWLFNSGTIAGATTSSFTRTSAQVGNAGGYSVIVTNSYGSTISSNAFLSVLANPTNAPGANPAPSGMVDWWAGEGNCRDIFGTYHGTPIKGFSFVAGKTGLGFHFDGSSSVVNVGAPSIPVPWTASMWVNRQDAPGVSAALLSDGTYTFKLEQYNGTRKVGVTKSGVGDYAFNYTAPVGTWVNLVFVGTSSSTMLYANGVLQDSITNSVSLPRAYIGAGYISSPSMFVDFMLGSLDEIMLFNRNLSPAEIASIYSAGSAGFLRAPAPITPTVNANGKLALGLKGETGKNFTIYGSTNLINWTAIATVANPSGSTTYTDPAASSYTNRFYRVSQF</sequence>
<dbReference type="PROSITE" id="PS50835">
    <property type="entry name" value="IG_LIKE"/>
    <property type="match status" value="1"/>
</dbReference>
<evidence type="ECO:0000259" key="6">
    <source>
        <dbReference type="PROSITE" id="PS50835"/>
    </source>
</evidence>
<evidence type="ECO:0000256" key="2">
    <source>
        <dbReference type="ARBA" id="ARBA00011901"/>
    </source>
</evidence>
<dbReference type="InterPro" id="IPR007110">
    <property type="entry name" value="Ig-like_dom"/>
</dbReference>
<evidence type="ECO:0000256" key="3">
    <source>
        <dbReference type="ARBA" id="ARBA00022801"/>
    </source>
</evidence>
<reference evidence="7 8" key="1">
    <citation type="journal article" date="2011" name="J. Bacteriol.">
        <title>Genome sequence of 'Pedosphaera parvula' Ellin514, an aerobic Verrucomicrobial isolate from pasture soil.</title>
        <authorList>
            <person name="Kant R."/>
            <person name="van Passel M.W."/>
            <person name="Sangwan P."/>
            <person name="Palva A."/>
            <person name="Lucas S."/>
            <person name="Copeland A."/>
            <person name="Lapidus A."/>
            <person name="Glavina Del Rio T."/>
            <person name="Dalin E."/>
            <person name="Tice H."/>
            <person name="Bruce D."/>
            <person name="Goodwin L."/>
            <person name="Pitluck S."/>
            <person name="Chertkov O."/>
            <person name="Larimer F.W."/>
            <person name="Land M.L."/>
            <person name="Hauser L."/>
            <person name="Brettin T.S."/>
            <person name="Detter J.C."/>
            <person name="Han S."/>
            <person name="de Vos W.M."/>
            <person name="Janssen P.H."/>
            <person name="Smidt H."/>
        </authorList>
    </citation>
    <scope>NUCLEOTIDE SEQUENCE [LARGE SCALE GENOMIC DNA]</scope>
    <source>
        <strain evidence="7 8">Ellin514</strain>
    </source>
</reference>
<dbReference type="SMART" id="SM00644">
    <property type="entry name" value="Ami_2"/>
    <property type="match status" value="1"/>
</dbReference>
<keyword evidence="8" id="KW-1185">Reference proteome</keyword>
<dbReference type="SUPFAM" id="SSF48726">
    <property type="entry name" value="Immunoglobulin"/>
    <property type="match status" value="1"/>
</dbReference>
<dbReference type="Gene3D" id="2.60.40.10">
    <property type="entry name" value="Immunoglobulins"/>
    <property type="match status" value="1"/>
</dbReference>
<feature type="signal peptide" evidence="5">
    <location>
        <begin position="1"/>
        <end position="34"/>
    </location>
</feature>
<feature type="chain" id="PRO_5002894888" description="N-acetylmuramoyl-L-alanine amidase" evidence="5">
    <location>
        <begin position="35"/>
        <end position="594"/>
    </location>
</feature>
<dbReference type="AlphaFoldDB" id="B9XKL0"/>
<dbReference type="InterPro" id="IPR013783">
    <property type="entry name" value="Ig-like_fold"/>
</dbReference>
<proteinExistence type="predicted"/>
<comment type="caution">
    <text evidence="7">The sequence shown here is derived from an EMBL/GenBank/DDBJ whole genome shotgun (WGS) entry which is preliminary data.</text>
</comment>
<evidence type="ECO:0000256" key="4">
    <source>
        <dbReference type="ARBA" id="ARBA00023316"/>
    </source>
</evidence>
<dbReference type="Proteomes" id="UP000003688">
    <property type="component" value="Unassembled WGS sequence"/>
</dbReference>
<dbReference type="SUPFAM" id="SSF55846">
    <property type="entry name" value="N-acetylmuramoyl-L-alanine amidase-like"/>
    <property type="match status" value="1"/>
</dbReference>
<dbReference type="Pfam" id="PF01510">
    <property type="entry name" value="Amidase_2"/>
    <property type="match status" value="1"/>
</dbReference>
<dbReference type="CDD" id="cd06583">
    <property type="entry name" value="PGRP"/>
    <property type="match status" value="1"/>
</dbReference>
<dbReference type="Gene3D" id="3.40.80.10">
    <property type="entry name" value="Peptidoglycan recognition protein-like"/>
    <property type="match status" value="1"/>
</dbReference>
<accession>B9XKL0</accession>
<evidence type="ECO:0000256" key="5">
    <source>
        <dbReference type="SAM" id="SignalP"/>
    </source>
</evidence>
<evidence type="ECO:0000256" key="1">
    <source>
        <dbReference type="ARBA" id="ARBA00001561"/>
    </source>
</evidence>
<dbReference type="InterPro" id="IPR013320">
    <property type="entry name" value="ConA-like_dom_sf"/>
</dbReference>
<protein>
    <recommendedName>
        <fullName evidence="2">N-acetylmuramoyl-L-alanine amidase</fullName>
        <ecNumber evidence="2">3.5.1.28</ecNumber>
    </recommendedName>
</protein>
<evidence type="ECO:0000313" key="8">
    <source>
        <dbReference type="Proteomes" id="UP000003688"/>
    </source>
</evidence>
<dbReference type="PANTHER" id="PTHR30417:SF1">
    <property type="entry name" value="N-ACETYLMURAMOYL-L-ALANINE AMIDASE AMID"/>
    <property type="match status" value="1"/>
</dbReference>
<keyword evidence="4" id="KW-0961">Cell wall biogenesis/degradation</keyword>
<dbReference type="InterPro" id="IPR036505">
    <property type="entry name" value="Amidase/PGRP_sf"/>
</dbReference>
<gene>
    <name evidence="7" type="ORF">Cflav_PD2669</name>
</gene>
<comment type="catalytic activity">
    <reaction evidence="1">
        <text>Hydrolyzes the link between N-acetylmuramoyl residues and L-amino acid residues in certain cell-wall glycopeptides.</text>
        <dbReference type="EC" id="3.5.1.28"/>
    </reaction>
</comment>
<dbReference type="Pfam" id="PF13927">
    <property type="entry name" value="Ig_3"/>
    <property type="match status" value="1"/>
</dbReference>
<dbReference type="RefSeq" id="WP_007416353.1">
    <property type="nucleotide sequence ID" value="NZ_ABOX02000025.1"/>
</dbReference>
<evidence type="ECO:0000313" key="7">
    <source>
        <dbReference type="EMBL" id="EEF59680.1"/>
    </source>
</evidence>
<keyword evidence="3" id="KW-0378">Hydrolase</keyword>
<dbReference type="GO" id="GO:0009253">
    <property type="term" value="P:peptidoglycan catabolic process"/>
    <property type="evidence" value="ECO:0007669"/>
    <property type="project" value="InterPro"/>
</dbReference>
<dbReference type="InterPro" id="IPR036179">
    <property type="entry name" value="Ig-like_dom_sf"/>
</dbReference>
<name>B9XKL0_PEDPL</name>
<dbReference type="OrthoDB" id="252952at2"/>
<dbReference type="Gene3D" id="2.60.120.200">
    <property type="match status" value="1"/>
</dbReference>
<dbReference type="GO" id="GO:0071555">
    <property type="term" value="P:cell wall organization"/>
    <property type="evidence" value="ECO:0007669"/>
    <property type="project" value="UniProtKB-KW"/>
</dbReference>
<dbReference type="GO" id="GO:0008745">
    <property type="term" value="F:N-acetylmuramoyl-L-alanine amidase activity"/>
    <property type="evidence" value="ECO:0007669"/>
    <property type="project" value="UniProtKB-EC"/>
</dbReference>